<evidence type="ECO:0000313" key="2">
    <source>
        <dbReference type="Proteomes" id="UP000009169"/>
    </source>
</evidence>
<dbReference type="VEuPathDB" id="FungiDB:TEQG_03022"/>
<gene>
    <name evidence="1" type="ORF">TEQG_03022</name>
</gene>
<sequence length="160" mass="18320">MHAAADNSNLEFKLVVIVRRWRYGTFEKVAHEGGLVTPAEIAACSYSRVSAHWSHVKNQPRRFGVQCTEYLRHPLPFSRTLLYASNAQRADGNRRGNWLLYPTLHRTREYGVLCTEYSFSCAKLVQGALEPPRYLLHTPLIRAPLLCAEEGYETDRNSLK</sequence>
<keyword evidence="2" id="KW-1185">Reference proteome</keyword>
<dbReference type="EMBL" id="DS995730">
    <property type="protein sequence ID" value="EGE03989.1"/>
    <property type="molecule type" value="Genomic_DNA"/>
</dbReference>
<evidence type="ECO:0000313" key="1">
    <source>
        <dbReference type="EMBL" id="EGE03989.1"/>
    </source>
</evidence>
<protein>
    <submittedName>
        <fullName evidence="1">Uncharacterized protein</fullName>
    </submittedName>
</protein>
<dbReference type="AlphaFoldDB" id="F2PQ21"/>
<reference evidence="2" key="1">
    <citation type="journal article" date="2012" name="MBio">
        <title>Comparative genome analysis of Trichophyton rubrum and related dermatophytes reveals candidate genes involved in infection.</title>
        <authorList>
            <person name="Martinez D.A."/>
            <person name="Oliver B.G."/>
            <person name="Graeser Y."/>
            <person name="Goldberg J.M."/>
            <person name="Li W."/>
            <person name="Martinez-Rossi N.M."/>
            <person name="Monod M."/>
            <person name="Shelest E."/>
            <person name="Barton R.C."/>
            <person name="Birch E."/>
            <person name="Brakhage A.A."/>
            <person name="Chen Z."/>
            <person name="Gurr S.J."/>
            <person name="Heiman D."/>
            <person name="Heitman J."/>
            <person name="Kosti I."/>
            <person name="Rossi A."/>
            <person name="Saif S."/>
            <person name="Samalova M."/>
            <person name="Saunders C.W."/>
            <person name="Shea T."/>
            <person name="Summerbell R.C."/>
            <person name="Xu J."/>
            <person name="Young S."/>
            <person name="Zeng Q."/>
            <person name="Birren B.W."/>
            <person name="Cuomo C.A."/>
            <person name="White T.C."/>
        </authorList>
    </citation>
    <scope>NUCLEOTIDE SEQUENCE [LARGE SCALE GENOMIC DNA]</scope>
    <source>
        <strain evidence="2">ATCC MYA-4606 / CBS 127.97</strain>
    </source>
</reference>
<accession>F2PQ21</accession>
<dbReference type="Proteomes" id="UP000009169">
    <property type="component" value="Unassembled WGS sequence"/>
</dbReference>
<proteinExistence type="predicted"/>
<dbReference type="HOGENOM" id="CLU_1653390_0_0_1"/>
<organism evidence="1 2">
    <name type="scientific">Trichophyton equinum (strain ATCC MYA-4606 / CBS 127.97)</name>
    <name type="common">Horse ringworm fungus</name>
    <dbReference type="NCBI Taxonomy" id="559882"/>
    <lineage>
        <taxon>Eukaryota</taxon>
        <taxon>Fungi</taxon>
        <taxon>Dikarya</taxon>
        <taxon>Ascomycota</taxon>
        <taxon>Pezizomycotina</taxon>
        <taxon>Eurotiomycetes</taxon>
        <taxon>Eurotiomycetidae</taxon>
        <taxon>Onygenales</taxon>
        <taxon>Arthrodermataceae</taxon>
        <taxon>Trichophyton</taxon>
    </lineage>
</organism>
<name>F2PQ21_TRIEC</name>